<organism evidence="1">
    <name type="scientific">Arundo donax</name>
    <name type="common">Giant reed</name>
    <name type="synonym">Donax arundinaceus</name>
    <dbReference type="NCBI Taxonomy" id="35708"/>
    <lineage>
        <taxon>Eukaryota</taxon>
        <taxon>Viridiplantae</taxon>
        <taxon>Streptophyta</taxon>
        <taxon>Embryophyta</taxon>
        <taxon>Tracheophyta</taxon>
        <taxon>Spermatophyta</taxon>
        <taxon>Magnoliopsida</taxon>
        <taxon>Liliopsida</taxon>
        <taxon>Poales</taxon>
        <taxon>Poaceae</taxon>
        <taxon>PACMAD clade</taxon>
        <taxon>Arundinoideae</taxon>
        <taxon>Arundineae</taxon>
        <taxon>Arundo</taxon>
    </lineage>
</organism>
<reference evidence="1" key="1">
    <citation type="submission" date="2014-09" db="EMBL/GenBank/DDBJ databases">
        <authorList>
            <person name="Magalhaes I.L.F."/>
            <person name="Oliveira U."/>
            <person name="Santos F.R."/>
            <person name="Vidigal T.H.D.A."/>
            <person name="Brescovit A.D."/>
            <person name="Santos A.J."/>
        </authorList>
    </citation>
    <scope>NUCLEOTIDE SEQUENCE</scope>
    <source>
        <tissue evidence="1">Shoot tissue taken approximately 20 cm above the soil surface</tissue>
    </source>
</reference>
<accession>A0A0A8YPW3</accession>
<sequence>MPNLTRTARHHHIMRLCSAFLFQWSTFIKKIKTAGLGI</sequence>
<dbReference type="EMBL" id="GBRH01269554">
    <property type="protein sequence ID" value="JAD28341.1"/>
    <property type="molecule type" value="Transcribed_RNA"/>
</dbReference>
<dbReference type="AlphaFoldDB" id="A0A0A8YPW3"/>
<reference evidence="1" key="2">
    <citation type="journal article" date="2015" name="Data Brief">
        <title>Shoot transcriptome of the giant reed, Arundo donax.</title>
        <authorList>
            <person name="Barrero R.A."/>
            <person name="Guerrero F.D."/>
            <person name="Moolhuijzen P."/>
            <person name="Goolsby J.A."/>
            <person name="Tidwell J."/>
            <person name="Bellgard S.E."/>
            <person name="Bellgard M.I."/>
        </authorList>
    </citation>
    <scope>NUCLEOTIDE SEQUENCE</scope>
    <source>
        <tissue evidence="1">Shoot tissue taken approximately 20 cm above the soil surface</tissue>
    </source>
</reference>
<proteinExistence type="predicted"/>
<name>A0A0A8YPW3_ARUDO</name>
<evidence type="ECO:0000313" key="1">
    <source>
        <dbReference type="EMBL" id="JAD28341.1"/>
    </source>
</evidence>
<protein>
    <submittedName>
        <fullName evidence="1">Uncharacterized protein</fullName>
    </submittedName>
</protein>